<dbReference type="SUPFAM" id="SSF52172">
    <property type="entry name" value="CheY-like"/>
    <property type="match status" value="1"/>
</dbReference>
<dbReference type="EC" id="2.7.13.3" evidence="3"/>
<dbReference type="InterPro" id="IPR005467">
    <property type="entry name" value="His_kinase_dom"/>
</dbReference>
<evidence type="ECO:0000256" key="11">
    <source>
        <dbReference type="ARBA" id="ARBA00023012"/>
    </source>
</evidence>
<dbReference type="EMBL" id="CP000471">
    <property type="protein sequence ID" value="ABK45697.1"/>
    <property type="molecule type" value="Genomic_DNA"/>
</dbReference>
<keyword evidence="10 15" id="KW-1133">Transmembrane helix</keyword>
<accession>A0LCK4</accession>
<dbReference type="GO" id="GO:0000155">
    <property type="term" value="F:phosphorelay sensor kinase activity"/>
    <property type="evidence" value="ECO:0007669"/>
    <property type="project" value="InterPro"/>
</dbReference>
<feature type="domain" description="Response regulatory" evidence="17">
    <location>
        <begin position="786"/>
        <end position="906"/>
    </location>
</feature>
<evidence type="ECO:0000259" key="16">
    <source>
        <dbReference type="PROSITE" id="PS50109"/>
    </source>
</evidence>
<evidence type="ECO:0000256" key="6">
    <source>
        <dbReference type="ARBA" id="ARBA00022692"/>
    </source>
</evidence>
<evidence type="ECO:0000256" key="7">
    <source>
        <dbReference type="ARBA" id="ARBA00022741"/>
    </source>
</evidence>
<evidence type="ECO:0000256" key="12">
    <source>
        <dbReference type="ARBA" id="ARBA00023136"/>
    </source>
</evidence>
<dbReference type="Gene3D" id="3.30.450.20">
    <property type="entry name" value="PAS domain"/>
    <property type="match status" value="1"/>
</dbReference>
<dbReference type="InterPro" id="IPR001789">
    <property type="entry name" value="Sig_transdc_resp-reg_receiver"/>
</dbReference>
<dbReference type="eggNOG" id="COG4191">
    <property type="taxonomic scope" value="Bacteria"/>
</dbReference>
<keyword evidence="8 18" id="KW-0418">Kinase</keyword>
<dbReference type="HOGENOM" id="CLU_319301_0_0_5"/>
<feature type="domain" description="Histidine kinase" evidence="16">
    <location>
        <begin position="545"/>
        <end position="764"/>
    </location>
</feature>
<dbReference type="KEGG" id="mgm:Mmc1_3207"/>
<keyword evidence="6 15" id="KW-0812">Transmembrane</keyword>
<sequence length="910" mass="103058" precursor="true">MNLLTRLRLSPIRLKLFFVASLLMALVVGLFTTFSALLTGEAIRIHMDQALQQRTLLALQSTTRFLESQRLNLALLGSTPAVRVYLQNPAMISISQPGLDTLFQQELDNKPWFSSIMLMHGDLVVYRHRHPTLIPHQGIELFGLAEQPITTLENDPYRGEILLRVPLIIPHREDEPYAIAARINPSQLQLQLFQTGGEDHVGSILFAPLDHNNHPMFKDVDQIDPHWQQLLEQGIPQWAWHHQRPLQTKSFYLHGRRHAIYPFAVFGHEPVSIKRTIITQQIFILVAVGAALLAVGLVGISRMSGQITAPITQLANEAYQRVHQALPNLDIDHQRLNDRRDRQNEVVTLGTLLDLLLDELLRHTQDLTSRVQAQTQDLTQANARLLEEIEQRRTAEEELREHQELLHDILETSVDGFLVVDRKGNVTHSNQRFAQMWQIPESIIMQQDESLLLQHVLPQLSHPHSFMAKVNGLYEDDQFSLDELMFRDGRVFERHSRPLYHNGDMVGRLWQFRDITREREQQRQLQTAKDRAESANAAKSAFLATMSHEIRTPLNGIIGMLEHLRQEPLEAALKERFDLICRSSEVLLDLLNNILDFSKIEADQLRFESIPYRPKQLIQDGIELHKLLAHEKGIDLSCHCHPNLPSSSMGDPTRIRQILINLVSNAIKFTETGYVQIEAYLEEGAPAQLHINVSDSGSGIPEAQLAQLFTPFTQADGSISRRHGGTGLGLAISKRLVEAMYGQISVTSQVGEGSSFLMTIPHQPPSQALLLEQGMDDLLAVVSSLEILLVEDDPINQVVARGLLQREGHRVTLAKDGLEALDLFQLDRFDLILMDIRMPRLNGLDTTRRIRARERGHGVTSPIPVIGLTADVLKETLIEGDEVGMQEIITKPVRLETLKRAIARAMHHKT</sequence>
<dbReference type="SUPFAM" id="SSF55874">
    <property type="entry name" value="ATPase domain of HSP90 chaperone/DNA topoisomerase II/histidine kinase"/>
    <property type="match status" value="1"/>
</dbReference>
<dbReference type="SMART" id="SM00387">
    <property type="entry name" value="HATPase_c"/>
    <property type="match status" value="1"/>
</dbReference>
<dbReference type="RefSeq" id="WP_011714760.1">
    <property type="nucleotide sequence ID" value="NC_008576.1"/>
</dbReference>
<dbReference type="OrthoDB" id="9813151at2"/>
<keyword evidence="12 15" id="KW-0472">Membrane</keyword>
<dbReference type="InterPro" id="IPR004358">
    <property type="entry name" value="Sig_transdc_His_kin-like_C"/>
</dbReference>
<keyword evidence="5" id="KW-0808">Transferase</keyword>
<dbReference type="SUPFAM" id="SSF47384">
    <property type="entry name" value="Homodimeric domain of signal transducing histidine kinase"/>
    <property type="match status" value="1"/>
</dbReference>
<feature type="modified residue" description="4-aspartylphosphate" evidence="13">
    <location>
        <position position="835"/>
    </location>
</feature>
<dbReference type="Gene3D" id="1.10.287.130">
    <property type="match status" value="1"/>
</dbReference>
<dbReference type="Pfam" id="PF08448">
    <property type="entry name" value="PAS_4"/>
    <property type="match status" value="1"/>
</dbReference>
<keyword evidence="7" id="KW-0547">Nucleotide-binding</keyword>
<dbReference type="CDD" id="cd00082">
    <property type="entry name" value="HisKA"/>
    <property type="match status" value="1"/>
</dbReference>
<dbReference type="InterPro" id="IPR035965">
    <property type="entry name" value="PAS-like_dom_sf"/>
</dbReference>
<evidence type="ECO:0000256" key="8">
    <source>
        <dbReference type="ARBA" id="ARBA00022777"/>
    </source>
</evidence>
<dbReference type="SMART" id="SM00448">
    <property type="entry name" value="REC"/>
    <property type="match status" value="1"/>
</dbReference>
<dbReference type="FunFam" id="1.10.287.130:FF:000004">
    <property type="entry name" value="Ethylene receptor 1"/>
    <property type="match status" value="1"/>
</dbReference>
<dbReference type="Pfam" id="PF02518">
    <property type="entry name" value="HATPase_c"/>
    <property type="match status" value="1"/>
</dbReference>
<keyword evidence="9" id="KW-0067">ATP-binding</keyword>
<dbReference type="PANTHER" id="PTHR45339">
    <property type="entry name" value="HYBRID SIGNAL TRANSDUCTION HISTIDINE KINASE J"/>
    <property type="match status" value="1"/>
</dbReference>
<dbReference type="GO" id="GO:0016020">
    <property type="term" value="C:membrane"/>
    <property type="evidence" value="ECO:0007669"/>
    <property type="project" value="UniProtKB-SubCell"/>
</dbReference>
<dbReference type="InterPro" id="IPR011006">
    <property type="entry name" value="CheY-like_superfamily"/>
</dbReference>
<dbReference type="eggNOG" id="COG0745">
    <property type="taxonomic scope" value="Bacteria"/>
</dbReference>
<dbReference type="Proteomes" id="UP000002586">
    <property type="component" value="Chromosome"/>
</dbReference>
<dbReference type="PRINTS" id="PR00344">
    <property type="entry name" value="BCTRLSENSOR"/>
</dbReference>
<dbReference type="AlphaFoldDB" id="A0LCK4"/>
<dbReference type="Pfam" id="PF00072">
    <property type="entry name" value="Response_reg"/>
    <property type="match status" value="1"/>
</dbReference>
<reference evidence="18 19" key="2">
    <citation type="journal article" date="2012" name="Int. J. Syst. Evol. Microbiol.">
        <title>Magnetococcus marinus gen. nov., sp. nov., a marine, magnetotactic bacterium that represents a novel lineage (Magnetococcaceae fam. nov.; Magnetococcales ord. nov.) at the base of the Alphaproteobacteria.</title>
        <authorList>
            <person name="Bazylinski D.A."/>
            <person name="Williams T.J."/>
            <person name="Lefevre C.T."/>
            <person name="Berg R.J."/>
            <person name="Zhang C.L."/>
            <person name="Bowser S.S."/>
            <person name="Dean A.J."/>
            <person name="Beveridge T.J."/>
        </authorList>
    </citation>
    <scope>NUCLEOTIDE SEQUENCE [LARGE SCALE GENOMIC DNA]</scope>
    <source>
        <strain evidence="19">ATCC BAA-1437 / JCM 17883 / MC-1</strain>
    </source>
</reference>
<dbReference type="InterPro" id="IPR036097">
    <property type="entry name" value="HisK_dim/P_sf"/>
</dbReference>
<dbReference type="GO" id="GO:0005524">
    <property type="term" value="F:ATP binding"/>
    <property type="evidence" value="ECO:0007669"/>
    <property type="project" value="UniProtKB-KW"/>
</dbReference>
<evidence type="ECO:0000256" key="2">
    <source>
        <dbReference type="ARBA" id="ARBA00004370"/>
    </source>
</evidence>
<dbReference type="Pfam" id="PF00512">
    <property type="entry name" value="HisKA"/>
    <property type="match status" value="1"/>
</dbReference>
<keyword evidence="4 13" id="KW-0597">Phosphoprotein</keyword>
<evidence type="ECO:0000256" key="13">
    <source>
        <dbReference type="PROSITE-ProRule" id="PRU00169"/>
    </source>
</evidence>
<evidence type="ECO:0000256" key="14">
    <source>
        <dbReference type="SAM" id="Coils"/>
    </source>
</evidence>
<evidence type="ECO:0000256" key="4">
    <source>
        <dbReference type="ARBA" id="ARBA00022553"/>
    </source>
</evidence>
<keyword evidence="11" id="KW-0902">Two-component regulatory system</keyword>
<dbReference type="InterPro" id="IPR003594">
    <property type="entry name" value="HATPase_dom"/>
</dbReference>
<evidence type="ECO:0000256" key="15">
    <source>
        <dbReference type="SAM" id="Phobius"/>
    </source>
</evidence>
<dbReference type="FunFam" id="3.30.565.10:FF:000010">
    <property type="entry name" value="Sensor histidine kinase RcsC"/>
    <property type="match status" value="1"/>
</dbReference>
<dbReference type="PANTHER" id="PTHR45339:SF1">
    <property type="entry name" value="HYBRID SIGNAL TRANSDUCTION HISTIDINE KINASE J"/>
    <property type="match status" value="1"/>
</dbReference>
<feature type="transmembrane region" description="Helical" evidence="15">
    <location>
        <begin position="282"/>
        <end position="300"/>
    </location>
</feature>
<dbReference type="Gene3D" id="3.30.565.10">
    <property type="entry name" value="Histidine kinase-like ATPase, C-terminal domain"/>
    <property type="match status" value="1"/>
</dbReference>
<evidence type="ECO:0000256" key="5">
    <source>
        <dbReference type="ARBA" id="ARBA00022679"/>
    </source>
</evidence>
<dbReference type="InterPro" id="IPR013656">
    <property type="entry name" value="PAS_4"/>
</dbReference>
<evidence type="ECO:0000313" key="19">
    <source>
        <dbReference type="Proteomes" id="UP000002586"/>
    </source>
</evidence>
<organism evidence="18 19">
    <name type="scientific">Magnetococcus marinus (strain ATCC BAA-1437 / JCM 17883 / MC-1)</name>
    <dbReference type="NCBI Taxonomy" id="156889"/>
    <lineage>
        <taxon>Bacteria</taxon>
        <taxon>Pseudomonadati</taxon>
        <taxon>Pseudomonadota</taxon>
        <taxon>Magnetococcia</taxon>
        <taxon>Magnetococcales</taxon>
        <taxon>Magnetococcaceae</taxon>
        <taxon>Magnetococcus</taxon>
    </lineage>
</organism>
<gene>
    <name evidence="18" type="ordered locus">Mmc1_3207</name>
</gene>
<evidence type="ECO:0000256" key="10">
    <source>
        <dbReference type="ARBA" id="ARBA00022989"/>
    </source>
</evidence>
<proteinExistence type="predicted"/>
<feature type="transmembrane region" description="Helical" evidence="15">
    <location>
        <begin position="16"/>
        <end position="38"/>
    </location>
</feature>
<evidence type="ECO:0000256" key="1">
    <source>
        <dbReference type="ARBA" id="ARBA00000085"/>
    </source>
</evidence>
<dbReference type="SMART" id="SM00388">
    <property type="entry name" value="HisKA"/>
    <property type="match status" value="1"/>
</dbReference>
<feature type="coiled-coil region" evidence="14">
    <location>
        <begin position="378"/>
        <end position="412"/>
    </location>
</feature>
<dbReference type="InterPro" id="IPR003661">
    <property type="entry name" value="HisK_dim/P_dom"/>
</dbReference>
<dbReference type="eggNOG" id="COG2205">
    <property type="taxonomic scope" value="Bacteria"/>
</dbReference>
<name>A0LCK4_MAGMM</name>
<keyword evidence="19" id="KW-1185">Reference proteome</keyword>
<evidence type="ECO:0000256" key="9">
    <source>
        <dbReference type="ARBA" id="ARBA00022840"/>
    </source>
</evidence>
<dbReference type="STRING" id="156889.Mmc1_3207"/>
<dbReference type="CDD" id="cd17546">
    <property type="entry name" value="REC_hyHK_CKI1_RcsC-like"/>
    <property type="match status" value="1"/>
</dbReference>
<dbReference type="PROSITE" id="PS50110">
    <property type="entry name" value="RESPONSE_REGULATORY"/>
    <property type="match status" value="1"/>
</dbReference>
<evidence type="ECO:0000313" key="18">
    <source>
        <dbReference type="EMBL" id="ABK45697.1"/>
    </source>
</evidence>
<dbReference type="Gene3D" id="3.40.50.2300">
    <property type="match status" value="1"/>
</dbReference>
<protein>
    <recommendedName>
        <fullName evidence="3">histidine kinase</fullName>
        <ecNumber evidence="3">2.7.13.3</ecNumber>
    </recommendedName>
</protein>
<comment type="subcellular location">
    <subcellularLocation>
        <location evidence="2">Membrane</location>
    </subcellularLocation>
</comment>
<reference evidence="19" key="1">
    <citation type="journal article" date="2009" name="Appl. Environ. Microbiol.">
        <title>Complete genome sequence of the chemolithoautotrophic marine magnetotactic coccus strain MC-1.</title>
        <authorList>
            <person name="Schubbe S."/>
            <person name="Williams T.J."/>
            <person name="Xie G."/>
            <person name="Kiss H.E."/>
            <person name="Brettin T.S."/>
            <person name="Martinez D."/>
            <person name="Ross C.A."/>
            <person name="Schuler D."/>
            <person name="Cox B.L."/>
            <person name="Nealson K.H."/>
            <person name="Bazylinski D.A."/>
        </authorList>
    </citation>
    <scope>NUCLEOTIDE SEQUENCE [LARGE SCALE GENOMIC DNA]</scope>
    <source>
        <strain evidence="19">ATCC BAA-1437 / JCM 17883 / MC-1</strain>
    </source>
</reference>
<dbReference type="InterPro" id="IPR000014">
    <property type="entry name" value="PAS"/>
</dbReference>
<dbReference type="CDD" id="cd16922">
    <property type="entry name" value="HATPase_EvgS-ArcB-TorS-like"/>
    <property type="match status" value="1"/>
</dbReference>
<evidence type="ECO:0000256" key="3">
    <source>
        <dbReference type="ARBA" id="ARBA00012438"/>
    </source>
</evidence>
<keyword evidence="14" id="KW-0175">Coiled coil</keyword>
<evidence type="ECO:0000259" key="17">
    <source>
        <dbReference type="PROSITE" id="PS50110"/>
    </source>
</evidence>
<dbReference type="SUPFAM" id="SSF55785">
    <property type="entry name" value="PYP-like sensor domain (PAS domain)"/>
    <property type="match status" value="1"/>
</dbReference>
<dbReference type="SMART" id="SM00091">
    <property type="entry name" value="PAS"/>
    <property type="match status" value="1"/>
</dbReference>
<comment type="catalytic activity">
    <reaction evidence="1">
        <text>ATP + protein L-histidine = ADP + protein N-phospho-L-histidine.</text>
        <dbReference type="EC" id="2.7.13.3"/>
    </reaction>
</comment>
<dbReference type="InterPro" id="IPR036890">
    <property type="entry name" value="HATPase_C_sf"/>
</dbReference>
<dbReference type="PROSITE" id="PS50109">
    <property type="entry name" value="HIS_KIN"/>
    <property type="match status" value="1"/>
</dbReference>